<evidence type="ECO:0000313" key="1">
    <source>
        <dbReference type="EMBL" id="CVI25366.1"/>
    </source>
</evidence>
<gene>
    <name evidence="1" type="ORF">AGR4A_pAt30181</name>
</gene>
<dbReference type="AlphaFoldDB" id="A0A822VF05"/>
<comment type="caution">
    <text evidence="1">The sequence shown here is derived from an EMBL/GenBank/DDBJ whole genome shotgun (WGS) entry which is preliminary data.</text>
</comment>
<accession>A0A822VF05</accession>
<name>A0A822VF05_AGRTU</name>
<dbReference type="Proteomes" id="UP000192074">
    <property type="component" value="Unassembled WGS sequence"/>
</dbReference>
<protein>
    <submittedName>
        <fullName evidence="1">Uncharacterized protein</fullName>
    </submittedName>
</protein>
<sequence length="72" mass="8198">MVRYSDPIRVSVKINCFKRSQFMARQPILTKLSLSTCPPLPQVTVIATMFSGRVNAEPLVINDYMKSIPHFN</sequence>
<dbReference type="EMBL" id="FCNL01000042">
    <property type="protein sequence ID" value="CVI25366.1"/>
    <property type="molecule type" value="Genomic_DNA"/>
</dbReference>
<organism evidence="1 2">
    <name type="scientific">Agrobacterium tumefaciens str. B6</name>
    <dbReference type="NCBI Taxonomy" id="1183423"/>
    <lineage>
        <taxon>Bacteria</taxon>
        <taxon>Pseudomonadati</taxon>
        <taxon>Pseudomonadota</taxon>
        <taxon>Alphaproteobacteria</taxon>
        <taxon>Hyphomicrobiales</taxon>
        <taxon>Rhizobiaceae</taxon>
        <taxon>Rhizobium/Agrobacterium group</taxon>
        <taxon>Agrobacterium</taxon>
        <taxon>Agrobacterium tumefaciens complex</taxon>
    </lineage>
</organism>
<evidence type="ECO:0000313" key="2">
    <source>
        <dbReference type="Proteomes" id="UP000192074"/>
    </source>
</evidence>
<proteinExistence type="predicted"/>
<reference evidence="1 2" key="1">
    <citation type="submission" date="2016-01" db="EMBL/GenBank/DDBJ databases">
        <authorList>
            <person name="Regsiter A."/>
            <person name="william w."/>
        </authorList>
    </citation>
    <scope>NUCLEOTIDE SEQUENCE [LARGE SCALE GENOMIC DNA]</scope>
    <source>
        <strain evidence="1 2">B6</strain>
    </source>
</reference>